<dbReference type="Proteomes" id="UP000440096">
    <property type="component" value="Unassembled WGS sequence"/>
</dbReference>
<sequence>MTAPWRPLPASLAPEVAYLVGQLRELKDRSGLSLAKLAAKTPYSKSSWERYLNGSALPPRPAVKDLAQLTGEPVERLLALWERAEARWSGRAAVPLPTTAEPEPRSTPADPKRDSLSRPRRHNLVLTIAVTGAVIAVIVALAFPRVLPGVAPSGRTAPTYTVGCRGTQCTAGDAQGMACGLDAASFADLQVDGTYLELRISDQCQAAWARVSHTAIGDRVSVVDERGQAETISVSDPTVPDTYLPTRMIAADQHSHVRACLERTEERHCTPWGSGHPVHVPPTTTHRG</sequence>
<keyword evidence="2" id="KW-1133">Transmembrane helix</keyword>
<evidence type="ECO:0000256" key="1">
    <source>
        <dbReference type="SAM" id="MobiDB-lite"/>
    </source>
</evidence>
<comment type="caution">
    <text evidence="4">The sequence shown here is derived from an EMBL/GenBank/DDBJ whole genome shotgun (WGS) entry which is preliminary data.</text>
</comment>
<dbReference type="OrthoDB" id="3386996at2"/>
<dbReference type="Pfam" id="PF13560">
    <property type="entry name" value="HTH_31"/>
    <property type="match status" value="1"/>
</dbReference>
<protein>
    <submittedName>
        <fullName evidence="4">DUF2690 domain-containing protein</fullName>
    </submittedName>
</protein>
<evidence type="ECO:0000259" key="3">
    <source>
        <dbReference type="SMART" id="SM00530"/>
    </source>
</evidence>
<dbReference type="GO" id="GO:0003677">
    <property type="term" value="F:DNA binding"/>
    <property type="evidence" value="ECO:0007669"/>
    <property type="project" value="InterPro"/>
</dbReference>
<evidence type="ECO:0000256" key="2">
    <source>
        <dbReference type="SAM" id="Phobius"/>
    </source>
</evidence>
<dbReference type="EMBL" id="WMBA01000044">
    <property type="protein sequence ID" value="MTD57179.1"/>
    <property type="molecule type" value="Genomic_DNA"/>
</dbReference>
<proteinExistence type="predicted"/>
<dbReference type="CDD" id="cd00093">
    <property type="entry name" value="HTH_XRE"/>
    <property type="match status" value="1"/>
</dbReference>
<dbReference type="Gene3D" id="1.10.260.40">
    <property type="entry name" value="lambda repressor-like DNA-binding domains"/>
    <property type="match status" value="1"/>
</dbReference>
<feature type="domain" description="HTH cro/C1-type" evidence="3">
    <location>
        <begin position="22"/>
        <end position="77"/>
    </location>
</feature>
<keyword evidence="2" id="KW-0812">Transmembrane</keyword>
<dbReference type="Pfam" id="PF10901">
    <property type="entry name" value="DUF2690"/>
    <property type="match status" value="1"/>
</dbReference>
<reference evidence="4 5" key="1">
    <citation type="submission" date="2019-11" db="EMBL/GenBank/DDBJ databases">
        <title>Draft genome of Amycolatopsis RM579.</title>
        <authorList>
            <person name="Duangmal K."/>
            <person name="Mingma R."/>
        </authorList>
    </citation>
    <scope>NUCLEOTIDE SEQUENCE [LARGE SCALE GENOMIC DNA]</scope>
    <source>
        <strain evidence="4 5">RM579</strain>
    </source>
</reference>
<dbReference type="InterPro" id="IPR021224">
    <property type="entry name" value="DUF2690"/>
</dbReference>
<dbReference type="InterPro" id="IPR010982">
    <property type="entry name" value="Lambda_DNA-bd_dom_sf"/>
</dbReference>
<accession>A0A6N7Z5Y2</accession>
<name>A0A6N7Z5Y2_9PSEU</name>
<dbReference type="AlphaFoldDB" id="A0A6N7Z5Y2"/>
<organism evidence="4 5">
    <name type="scientific">Amycolatopsis pithecellobii</name>
    <dbReference type="NCBI Taxonomy" id="664692"/>
    <lineage>
        <taxon>Bacteria</taxon>
        <taxon>Bacillati</taxon>
        <taxon>Actinomycetota</taxon>
        <taxon>Actinomycetes</taxon>
        <taxon>Pseudonocardiales</taxon>
        <taxon>Pseudonocardiaceae</taxon>
        <taxon>Amycolatopsis</taxon>
    </lineage>
</organism>
<evidence type="ECO:0000313" key="4">
    <source>
        <dbReference type="EMBL" id="MTD57179.1"/>
    </source>
</evidence>
<dbReference type="RefSeq" id="WP_154759318.1">
    <property type="nucleotide sequence ID" value="NZ_WMBA01000044.1"/>
</dbReference>
<dbReference type="SUPFAM" id="SSF47413">
    <property type="entry name" value="lambda repressor-like DNA-binding domains"/>
    <property type="match status" value="1"/>
</dbReference>
<evidence type="ECO:0000313" key="5">
    <source>
        <dbReference type="Proteomes" id="UP000440096"/>
    </source>
</evidence>
<dbReference type="InterPro" id="IPR001387">
    <property type="entry name" value="Cro/C1-type_HTH"/>
</dbReference>
<keyword evidence="5" id="KW-1185">Reference proteome</keyword>
<gene>
    <name evidence="4" type="ORF">GKO32_24835</name>
</gene>
<feature type="transmembrane region" description="Helical" evidence="2">
    <location>
        <begin position="123"/>
        <end position="143"/>
    </location>
</feature>
<dbReference type="SMART" id="SM00530">
    <property type="entry name" value="HTH_XRE"/>
    <property type="match status" value="1"/>
</dbReference>
<feature type="region of interest" description="Disordered" evidence="1">
    <location>
        <begin position="92"/>
        <end position="118"/>
    </location>
</feature>
<keyword evidence="2" id="KW-0472">Membrane</keyword>